<evidence type="ECO:0000256" key="1">
    <source>
        <dbReference type="ARBA" id="ARBA00029596"/>
    </source>
</evidence>
<dbReference type="Proteomes" id="UP000002208">
    <property type="component" value="Plasmid 3"/>
</dbReference>
<dbReference type="Pfam" id="PF03737">
    <property type="entry name" value="RraA-like"/>
    <property type="match status" value="1"/>
</dbReference>
<evidence type="ECO:0000256" key="2">
    <source>
        <dbReference type="PIRSR" id="PIRSR605493-1"/>
    </source>
</evidence>
<comment type="cofactor">
    <cofactor evidence="2">
        <name>Mg(2+)</name>
        <dbReference type="ChEBI" id="CHEBI:18420"/>
    </cofactor>
</comment>
<dbReference type="GO" id="GO:0032259">
    <property type="term" value="P:methylation"/>
    <property type="evidence" value="ECO:0007669"/>
    <property type="project" value="UniProtKB-KW"/>
</dbReference>
<dbReference type="EMBL" id="CP001117">
    <property type="protein sequence ID" value="ACO48083.1"/>
    <property type="molecule type" value="Genomic_DNA"/>
</dbReference>
<dbReference type="OrthoDB" id="9784786at2"/>
<dbReference type="SUPFAM" id="SSF89562">
    <property type="entry name" value="RraA-like"/>
    <property type="match status" value="1"/>
</dbReference>
<name>C1D3K4_DEIDV</name>
<dbReference type="GO" id="GO:0008168">
    <property type="term" value="F:methyltransferase activity"/>
    <property type="evidence" value="ECO:0007669"/>
    <property type="project" value="UniProtKB-KW"/>
</dbReference>
<protein>
    <recommendedName>
        <fullName evidence="1">Regulator of ribonuclease activity homolog</fullName>
    </recommendedName>
</protein>
<keyword evidence="2" id="KW-0460">Magnesium</keyword>
<keyword evidence="3" id="KW-0614">Plasmid</keyword>
<dbReference type="PANTHER" id="PTHR33254">
    <property type="entry name" value="4-HYDROXY-4-METHYL-2-OXOGLUTARATE ALDOLASE 3-RELATED"/>
    <property type="match status" value="1"/>
</dbReference>
<reference evidence="3 4" key="1">
    <citation type="journal article" date="2009" name="PLoS Genet.">
        <title>Alliance of proteomics and genomics to unravel the specificities of Sahara bacterium Deinococcus deserti.</title>
        <authorList>
            <person name="de Groot A."/>
            <person name="Dulermo R."/>
            <person name="Ortet P."/>
            <person name="Blanchard L."/>
            <person name="Guerin P."/>
            <person name="Fernandez B."/>
            <person name="Vacherie B."/>
            <person name="Dossat C."/>
            <person name="Jolivet E."/>
            <person name="Siguier P."/>
            <person name="Chandler M."/>
            <person name="Barakat M."/>
            <person name="Dedieu A."/>
            <person name="Barbe V."/>
            <person name="Heulin T."/>
            <person name="Sommer S."/>
            <person name="Achouak W."/>
            <person name="Armengaud J."/>
        </authorList>
    </citation>
    <scope>NUCLEOTIDE SEQUENCE [LARGE SCALE GENOMIC DNA]</scope>
    <source>
        <strain evidence="4">DSM 17065 / CIP 109153 / LMG 22923 / VCD115</strain>
        <plasmid evidence="4">pDeide3</plasmid>
    </source>
</reference>
<organism evidence="3 4">
    <name type="scientific">Deinococcus deserti (strain DSM 17065 / CIP 109153 / LMG 22923 / VCD115)</name>
    <dbReference type="NCBI Taxonomy" id="546414"/>
    <lineage>
        <taxon>Bacteria</taxon>
        <taxon>Thermotogati</taxon>
        <taxon>Deinococcota</taxon>
        <taxon>Deinococci</taxon>
        <taxon>Deinococcales</taxon>
        <taxon>Deinococcaceae</taxon>
        <taxon>Deinococcus</taxon>
    </lineage>
</organism>
<dbReference type="GO" id="GO:0046872">
    <property type="term" value="F:metal ion binding"/>
    <property type="evidence" value="ECO:0007669"/>
    <property type="project" value="UniProtKB-KW"/>
</dbReference>
<dbReference type="KEGG" id="ddr:Deide_3p01410"/>
<evidence type="ECO:0000313" key="3">
    <source>
        <dbReference type="EMBL" id="ACO48083.1"/>
    </source>
</evidence>
<keyword evidence="4" id="KW-1185">Reference proteome</keyword>
<keyword evidence="3" id="KW-0808">Transferase</keyword>
<dbReference type="AlphaFoldDB" id="C1D3K4"/>
<keyword evidence="3" id="KW-0489">Methyltransferase</keyword>
<evidence type="ECO:0000313" key="4">
    <source>
        <dbReference type="Proteomes" id="UP000002208"/>
    </source>
</evidence>
<geneLocation type="plasmid" evidence="4">
    <name>pDeide3</name>
</geneLocation>
<proteinExistence type="predicted"/>
<dbReference type="InterPro" id="IPR005493">
    <property type="entry name" value="RraA/RraA-like"/>
</dbReference>
<dbReference type="PANTHER" id="PTHR33254:SF4">
    <property type="entry name" value="4-HYDROXY-4-METHYL-2-OXOGLUTARATE ALDOLASE 3-RELATED"/>
    <property type="match status" value="1"/>
</dbReference>
<dbReference type="Gene3D" id="3.50.30.40">
    <property type="entry name" value="Ribonuclease E inhibitor RraA/RraA-like"/>
    <property type="match status" value="1"/>
</dbReference>
<feature type="binding site" evidence="2">
    <location>
        <begin position="99"/>
        <end position="102"/>
    </location>
    <ligand>
        <name>substrate</name>
    </ligand>
</feature>
<keyword evidence="2" id="KW-0479">Metal-binding</keyword>
<dbReference type="InterPro" id="IPR036704">
    <property type="entry name" value="RraA/RraA-like_sf"/>
</dbReference>
<gene>
    <name evidence="3" type="ordered locus">Deide_3p01410</name>
</gene>
<accession>C1D3K4</accession>
<dbReference type="CDD" id="cd16841">
    <property type="entry name" value="RraA_family"/>
    <property type="match status" value="1"/>
</dbReference>
<sequence>MLIPDSPYFQNHVERTSPELVTRASGFAASILADVAGRRGTMHGRVRALAPSMRVAGPAITVEVRPGDNLMIHAAMAIAQPGDVLVIDGKGDQTCALMGEIMISQCMALGLAGVIIDAAVRDSAEIQALGFPVFSVGTNPNGPTKFVPGRVNHTISAGGVTVRPGDLVVADADGVFVAEREQVEALLPLAQKKVDSESARLQDIRSGRNLTPGWLAAALAAAGVLEETATA</sequence>
<feature type="binding site" evidence="2">
    <location>
        <position position="122"/>
    </location>
    <ligand>
        <name>Mg(2+)</name>
        <dbReference type="ChEBI" id="CHEBI:18420"/>
    </ligand>
</feature>
<dbReference type="HOGENOM" id="CLU_072626_3_2_0"/>
<feature type="binding site" evidence="2">
    <location>
        <position position="121"/>
    </location>
    <ligand>
        <name>substrate</name>
    </ligand>
</feature>